<protein>
    <submittedName>
        <fullName evidence="1">Uncharacterized protein</fullName>
    </submittedName>
</protein>
<sequence>MSRTIANLETDLSRKLHGTNINFVEDKFGLYDEAARAVSEDIDFYETKRFAQIDNAIYTDVTDYSLPTDLKGNKIIDLRPQVNRNLADFPQQTYSAEFDRRKEFQRFTIKDNSGVRTLRYNSGVGNQNLIHNADSLTENGTWTTGDDGTNLTLDTLNYVAGNASLNFDTDGSGTTVSVQNTDMNSVDLGDLENIGSIFVWVYTPVAITSTTLTWGIDLTGNYWTDTIT</sequence>
<comment type="caution">
    <text evidence="1">The sequence shown here is derived from an EMBL/GenBank/DDBJ whole genome shotgun (WGS) entry which is preliminary data.</text>
</comment>
<reference evidence="1" key="1">
    <citation type="journal article" date="2014" name="Front. Microbiol.">
        <title>High frequency of phylogenetically diverse reductive dehalogenase-homologous genes in deep subseafloor sedimentary metagenomes.</title>
        <authorList>
            <person name="Kawai M."/>
            <person name="Futagami T."/>
            <person name="Toyoda A."/>
            <person name="Takaki Y."/>
            <person name="Nishi S."/>
            <person name="Hori S."/>
            <person name="Arai W."/>
            <person name="Tsubouchi T."/>
            <person name="Morono Y."/>
            <person name="Uchiyama I."/>
            <person name="Ito T."/>
            <person name="Fujiyama A."/>
            <person name="Inagaki F."/>
            <person name="Takami H."/>
        </authorList>
    </citation>
    <scope>NUCLEOTIDE SEQUENCE</scope>
    <source>
        <strain evidence="1">Expedition CK06-06</strain>
    </source>
</reference>
<dbReference type="AlphaFoldDB" id="X0V416"/>
<proteinExistence type="predicted"/>
<organism evidence="1">
    <name type="scientific">marine sediment metagenome</name>
    <dbReference type="NCBI Taxonomy" id="412755"/>
    <lineage>
        <taxon>unclassified sequences</taxon>
        <taxon>metagenomes</taxon>
        <taxon>ecological metagenomes</taxon>
    </lineage>
</organism>
<evidence type="ECO:0000313" key="1">
    <source>
        <dbReference type="EMBL" id="GAG12889.1"/>
    </source>
</evidence>
<feature type="non-terminal residue" evidence="1">
    <location>
        <position position="228"/>
    </location>
</feature>
<dbReference type="EMBL" id="BARS01022285">
    <property type="protein sequence ID" value="GAG12889.1"/>
    <property type="molecule type" value="Genomic_DNA"/>
</dbReference>
<accession>X0V416</accession>
<name>X0V416_9ZZZZ</name>
<gene>
    <name evidence="1" type="ORF">S01H1_35656</name>
</gene>